<evidence type="ECO:0000313" key="2">
    <source>
        <dbReference type="EMBL" id="MCI60451.1"/>
    </source>
</evidence>
<keyword evidence="3" id="KW-1185">Reference proteome</keyword>
<dbReference type="Proteomes" id="UP000265520">
    <property type="component" value="Unassembled WGS sequence"/>
</dbReference>
<sequence length="56" mass="6594">MGDEIARLKEEKMKKEIEIEGLKKELVALKAAMENKRCARRKRLEELEQSLHAEIE</sequence>
<dbReference type="EMBL" id="LXQA010581712">
    <property type="protein sequence ID" value="MCI60451.1"/>
    <property type="molecule type" value="Genomic_DNA"/>
</dbReference>
<name>A0A392TH35_9FABA</name>
<comment type="caution">
    <text evidence="2">The sequence shown here is derived from an EMBL/GenBank/DDBJ whole genome shotgun (WGS) entry which is preliminary data.</text>
</comment>
<keyword evidence="1" id="KW-0175">Coiled coil</keyword>
<organism evidence="2 3">
    <name type="scientific">Trifolium medium</name>
    <dbReference type="NCBI Taxonomy" id="97028"/>
    <lineage>
        <taxon>Eukaryota</taxon>
        <taxon>Viridiplantae</taxon>
        <taxon>Streptophyta</taxon>
        <taxon>Embryophyta</taxon>
        <taxon>Tracheophyta</taxon>
        <taxon>Spermatophyta</taxon>
        <taxon>Magnoliopsida</taxon>
        <taxon>eudicotyledons</taxon>
        <taxon>Gunneridae</taxon>
        <taxon>Pentapetalae</taxon>
        <taxon>rosids</taxon>
        <taxon>fabids</taxon>
        <taxon>Fabales</taxon>
        <taxon>Fabaceae</taxon>
        <taxon>Papilionoideae</taxon>
        <taxon>50 kb inversion clade</taxon>
        <taxon>NPAAA clade</taxon>
        <taxon>Hologalegina</taxon>
        <taxon>IRL clade</taxon>
        <taxon>Trifolieae</taxon>
        <taxon>Trifolium</taxon>
    </lineage>
</organism>
<accession>A0A392TH35</accession>
<dbReference type="AlphaFoldDB" id="A0A392TH35"/>
<protein>
    <submittedName>
        <fullName evidence="2">Uncharacterized protein</fullName>
    </submittedName>
</protein>
<feature type="non-terminal residue" evidence="2">
    <location>
        <position position="56"/>
    </location>
</feature>
<evidence type="ECO:0000256" key="1">
    <source>
        <dbReference type="SAM" id="Coils"/>
    </source>
</evidence>
<proteinExistence type="predicted"/>
<evidence type="ECO:0000313" key="3">
    <source>
        <dbReference type="Proteomes" id="UP000265520"/>
    </source>
</evidence>
<reference evidence="2 3" key="1">
    <citation type="journal article" date="2018" name="Front. Plant Sci.">
        <title>Red Clover (Trifolium pratense) and Zigzag Clover (T. medium) - A Picture of Genomic Similarities and Differences.</title>
        <authorList>
            <person name="Dluhosova J."/>
            <person name="Istvanek J."/>
            <person name="Nedelnik J."/>
            <person name="Repkova J."/>
        </authorList>
    </citation>
    <scope>NUCLEOTIDE SEQUENCE [LARGE SCALE GENOMIC DNA]</scope>
    <source>
        <strain evidence="3">cv. 10/8</strain>
        <tissue evidence="2">Leaf</tissue>
    </source>
</reference>
<feature type="coiled-coil region" evidence="1">
    <location>
        <begin position="5"/>
        <end position="39"/>
    </location>
</feature>